<dbReference type="InterPro" id="IPR018076">
    <property type="entry name" value="T2SS_GspF_dom"/>
</dbReference>
<dbReference type="PANTHER" id="PTHR30012:SF7">
    <property type="entry name" value="PROTEIN TRANSPORT PROTEIN HOFC HOMOLOG"/>
    <property type="match status" value="1"/>
</dbReference>
<accession>A0A120KN00</accession>
<keyword evidence="11" id="KW-1185">Reference proteome</keyword>
<dbReference type="PANTHER" id="PTHR30012">
    <property type="entry name" value="GENERAL SECRETION PATHWAY PROTEIN"/>
    <property type="match status" value="1"/>
</dbReference>
<evidence type="ECO:0000256" key="2">
    <source>
        <dbReference type="ARBA" id="ARBA00005745"/>
    </source>
</evidence>
<feature type="transmembrane region" description="Helical" evidence="8">
    <location>
        <begin position="242"/>
        <end position="260"/>
    </location>
</feature>
<keyword evidence="7 8" id="KW-0472">Membrane</keyword>
<evidence type="ECO:0000256" key="4">
    <source>
        <dbReference type="ARBA" id="ARBA00022519"/>
    </source>
</evidence>
<evidence type="ECO:0000259" key="9">
    <source>
        <dbReference type="Pfam" id="PF00482"/>
    </source>
</evidence>
<feature type="transmembrane region" description="Helical" evidence="8">
    <location>
        <begin position="395"/>
        <end position="417"/>
    </location>
</feature>
<evidence type="ECO:0000313" key="10">
    <source>
        <dbReference type="EMBL" id="AMD92601.1"/>
    </source>
</evidence>
<evidence type="ECO:0000256" key="5">
    <source>
        <dbReference type="ARBA" id="ARBA00022692"/>
    </source>
</evidence>
<dbReference type="FunFam" id="1.20.81.30:FF:000001">
    <property type="entry name" value="Type II secretion system protein F"/>
    <property type="match status" value="1"/>
</dbReference>
<evidence type="ECO:0000313" key="11">
    <source>
        <dbReference type="Proteomes" id="UP000063964"/>
    </source>
</evidence>
<evidence type="ECO:0000256" key="6">
    <source>
        <dbReference type="ARBA" id="ARBA00022989"/>
    </source>
</evidence>
<proteinExistence type="inferred from homology"/>
<evidence type="ECO:0000256" key="1">
    <source>
        <dbReference type="ARBA" id="ARBA00004429"/>
    </source>
</evidence>
<evidence type="ECO:0000256" key="3">
    <source>
        <dbReference type="ARBA" id="ARBA00022475"/>
    </source>
</evidence>
<dbReference type="GO" id="GO:0005886">
    <property type="term" value="C:plasma membrane"/>
    <property type="evidence" value="ECO:0007669"/>
    <property type="project" value="UniProtKB-SubCell"/>
</dbReference>
<feature type="domain" description="Type II secretion system protein GspF" evidence="9">
    <location>
        <begin position="87"/>
        <end position="211"/>
    </location>
</feature>
<keyword evidence="4" id="KW-0997">Cell inner membrane</keyword>
<dbReference type="Pfam" id="PF00482">
    <property type="entry name" value="T2SSF"/>
    <property type="match status" value="2"/>
</dbReference>
<organism evidence="10 11">
    <name type="scientific">Desulfomicrobium orale DSM 12838</name>
    <dbReference type="NCBI Taxonomy" id="888061"/>
    <lineage>
        <taxon>Bacteria</taxon>
        <taxon>Pseudomonadati</taxon>
        <taxon>Thermodesulfobacteriota</taxon>
        <taxon>Desulfovibrionia</taxon>
        <taxon>Desulfovibrionales</taxon>
        <taxon>Desulfomicrobiaceae</taxon>
        <taxon>Desulfomicrobium</taxon>
    </lineage>
</organism>
<dbReference type="RefSeq" id="WP_066604390.1">
    <property type="nucleotide sequence ID" value="NZ_CP014230.1"/>
</dbReference>
<keyword evidence="5 8" id="KW-0812">Transmembrane</keyword>
<dbReference type="Proteomes" id="UP000063964">
    <property type="component" value="Chromosome"/>
</dbReference>
<dbReference type="PRINTS" id="PR00812">
    <property type="entry name" value="BCTERIALGSPF"/>
</dbReference>
<dbReference type="EMBL" id="CP014230">
    <property type="protein sequence ID" value="AMD92601.1"/>
    <property type="molecule type" value="Genomic_DNA"/>
</dbReference>
<dbReference type="AlphaFoldDB" id="A0A120KN00"/>
<comment type="similarity">
    <text evidence="2">Belongs to the GSP F family.</text>
</comment>
<feature type="domain" description="Type II secretion system protein GspF" evidence="9">
    <location>
        <begin position="291"/>
        <end position="412"/>
    </location>
</feature>
<comment type="subcellular location">
    <subcellularLocation>
        <location evidence="1">Cell inner membrane</location>
        <topology evidence="1">Multi-pass membrane protein</topology>
    </subcellularLocation>
</comment>
<sequence length="422" mass="46518">MLYYRAVNAQGEIVTGSHPAAGGERDVILHLQAQGLTPLRVQASPFTAGRGGAASRRRKKIPSARSGRKWDITLFPSRLSPRDLITFAQDVAVLLESGISLARGLHILQDLNAHRRNLHALLARVHEDLREGSPFWEALDRQRPKVPPVFVSMVRAGETGGALPLILNRLAAYLEDMQELKEFLRGAMIYPAILTVTSLVSLVVMLIVVVPRFAQVFTDMGMELPAVTQFMFTAGEIMQRRWWVMLLALAGIVMSLVLALRTNQGRQTWDRVVLRLPGIGGFKRKIEIARFCRTLGTLLDSGVPILQSMRIVRGVVMNSLLNQAIGQAHDDLKQGMVLSAALEKSGLFPPLAVNMVGVGEETGRLGMMLDKVGQLYDKELKKGVKVFSSFFEPMVLLVMGTLIGGMVISMLLAIFSINDMKM</sequence>
<dbReference type="InterPro" id="IPR003004">
    <property type="entry name" value="GspF/PilC"/>
</dbReference>
<dbReference type="STRING" id="888061.AXF15_05380"/>
<dbReference type="KEGG" id="doa:AXF15_05380"/>
<name>A0A120KN00_9BACT</name>
<dbReference type="GO" id="GO:0015628">
    <property type="term" value="P:protein secretion by the type II secretion system"/>
    <property type="evidence" value="ECO:0007669"/>
    <property type="project" value="TreeGrafter"/>
</dbReference>
<keyword evidence="6 8" id="KW-1133">Transmembrane helix</keyword>
<evidence type="ECO:0000256" key="8">
    <source>
        <dbReference type="SAM" id="Phobius"/>
    </source>
</evidence>
<feature type="transmembrane region" description="Helical" evidence="8">
    <location>
        <begin position="187"/>
        <end position="210"/>
    </location>
</feature>
<protein>
    <recommendedName>
        <fullName evidence="9">Type II secretion system protein GspF domain-containing protein</fullName>
    </recommendedName>
</protein>
<dbReference type="Gene3D" id="1.20.81.30">
    <property type="entry name" value="Type II secretion system (T2SS), domain F"/>
    <property type="match status" value="2"/>
</dbReference>
<keyword evidence="3" id="KW-1003">Cell membrane</keyword>
<dbReference type="InterPro" id="IPR042094">
    <property type="entry name" value="T2SS_GspF_sf"/>
</dbReference>
<gene>
    <name evidence="10" type="ORF">AXF15_05380</name>
</gene>
<reference evidence="11" key="1">
    <citation type="submission" date="2016-02" db="EMBL/GenBank/DDBJ databases">
        <authorList>
            <person name="Holder M.E."/>
            <person name="Ajami N.J."/>
            <person name="Petrosino J.F."/>
        </authorList>
    </citation>
    <scope>NUCLEOTIDE SEQUENCE [LARGE SCALE GENOMIC DNA]</scope>
    <source>
        <strain evidence="11">DSM 12838</strain>
    </source>
</reference>
<evidence type="ECO:0000256" key="7">
    <source>
        <dbReference type="ARBA" id="ARBA00023136"/>
    </source>
</evidence>